<evidence type="ECO:0000313" key="3">
    <source>
        <dbReference type="Proteomes" id="UP001497525"/>
    </source>
</evidence>
<proteinExistence type="predicted"/>
<reference evidence="2" key="1">
    <citation type="submission" date="2024-06" db="EMBL/GenBank/DDBJ databases">
        <authorList>
            <person name="Liu X."/>
            <person name="Lenzi L."/>
            <person name="Haldenby T S."/>
            <person name="Uol C."/>
        </authorList>
    </citation>
    <scope>NUCLEOTIDE SEQUENCE</scope>
</reference>
<feature type="transmembrane region" description="Helical" evidence="1">
    <location>
        <begin position="206"/>
        <end position="231"/>
    </location>
</feature>
<protein>
    <submittedName>
        <fullName evidence="2">Uncharacterized protein</fullName>
    </submittedName>
</protein>
<dbReference type="Proteomes" id="UP001497525">
    <property type="component" value="Unassembled WGS sequence"/>
</dbReference>
<keyword evidence="1" id="KW-0812">Transmembrane</keyword>
<evidence type="ECO:0000256" key="1">
    <source>
        <dbReference type="SAM" id="Phobius"/>
    </source>
</evidence>
<organism evidence="2 3">
    <name type="scientific">Calicophoron daubneyi</name>
    <name type="common">Rumen fluke</name>
    <name type="synonym">Paramphistomum daubneyi</name>
    <dbReference type="NCBI Taxonomy" id="300641"/>
    <lineage>
        <taxon>Eukaryota</taxon>
        <taxon>Metazoa</taxon>
        <taxon>Spiralia</taxon>
        <taxon>Lophotrochozoa</taxon>
        <taxon>Platyhelminthes</taxon>
        <taxon>Trematoda</taxon>
        <taxon>Digenea</taxon>
        <taxon>Plagiorchiida</taxon>
        <taxon>Pronocephalata</taxon>
        <taxon>Paramphistomoidea</taxon>
        <taxon>Paramphistomidae</taxon>
        <taxon>Calicophoron</taxon>
    </lineage>
</organism>
<comment type="caution">
    <text evidence="2">The sequence shown here is derived from an EMBL/GenBank/DDBJ whole genome shotgun (WGS) entry which is preliminary data.</text>
</comment>
<keyword evidence="1" id="KW-0472">Membrane</keyword>
<sequence length="411" mass="47762">MRMCTTGKRQARSYNISLLKDIKLPDIDPELANQSDPLDVYGCLASKEITRGVIEWMCLLVRANRWGDGKDFGREPPFVHDGEAVFGRGEAVTEPFGENLTERIKSEGGMSMDVLMMELGLSNEEKRFGNNWIPESQLRDTALAFLLELPRLALMGFRKRQEKMFKESSPIFDNLERLFIFLSKGVLKDLFENLIRVMDTRGLWRYFGRGVLFIQNSIVTFVWALTIRIAYLHEDGVHETASLYNFLLMGLESGSLATLSVVEAVCKFLKVKTYPEYLCDLELGDEVERFINLLKLRAEDLHDRDNPWYRYSRSLLCNIKPEFSFTHFKRLAFVSLLICANNKTEEIKKICRIPPFNTFNMRRIKRYQNIVSALIEKRRKRYWKRVLDSVPSPSMRSFILERLGSGFEDIP</sequence>
<keyword evidence="1" id="KW-1133">Transmembrane helix</keyword>
<gene>
    <name evidence="2" type="ORF">CDAUBV1_LOCUS14313</name>
</gene>
<name>A0AAV2TQY4_CALDB</name>
<dbReference type="EMBL" id="CAXLJL010000600">
    <property type="protein sequence ID" value="CAL5139281.1"/>
    <property type="molecule type" value="Genomic_DNA"/>
</dbReference>
<dbReference type="AlphaFoldDB" id="A0AAV2TQY4"/>
<feature type="transmembrane region" description="Helical" evidence="1">
    <location>
        <begin position="243"/>
        <end position="262"/>
    </location>
</feature>
<accession>A0AAV2TQY4</accession>
<evidence type="ECO:0000313" key="2">
    <source>
        <dbReference type="EMBL" id="CAL5139281.1"/>
    </source>
</evidence>